<accession>A0A9D1L3Q1</accession>
<dbReference type="Proteomes" id="UP000824087">
    <property type="component" value="Unassembled WGS sequence"/>
</dbReference>
<evidence type="ECO:0000313" key="1">
    <source>
        <dbReference type="EMBL" id="HIU22237.1"/>
    </source>
</evidence>
<evidence type="ECO:0000313" key="2">
    <source>
        <dbReference type="Proteomes" id="UP000824087"/>
    </source>
</evidence>
<name>A0A9D1L3Q1_9BACT</name>
<reference evidence="1" key="2">
    <citation type="journal article" date="2021" name="PeerJ">
        <title>Extensive microbial diversity within the chicken gut microbiome revealed by metagenomics and culture.</title>
        <authorList>
            <person name="Gilroy R."/>
            <person name="Ravi A."/>
            <person name="Getino M."/>
            <person name="Pursley I."/>
            <person name="Horton D.L."/>
            <person name="Alikhan N.F."/>
            <person name="Baker D."/>
            <person name="Gharbi K."/>
            <person name="Hall N."/>
            <person name="Watson M."/>
            <person name="Adriaenssens E.M."/>
            <person name="Foster-Nyarko E."/>
            <person name="Jarju S."/>
            <person name="Secka A."/>
            <person name="Antonio M."/>
            <person name="Oren A."/>
            <person name="Chaudhuri R.R."/>
            <person name="La Ragione R."/>
            <person name="Hildebrand F."/>
            <person name="Pallen M.J."/>
        </authorList>
    </citation>
    <scope>NUCLEOTIDE SEQUENCE</scope>
    <source>
        <strain evidence="1">CHK197-8231</strain>
    </source>
</reference>
<gene>
    <name evidence="1" type="ORF">IAD49_01510</name>
</gene>
<organism evidence="1 2">
    <name type="scientific">Candidatus Fimihabitans intestinipullorum</name>
    <dbReference type="NCBI Taxonomy" id="2840820"/>
    <lineage>
        <taxon>Bacteria</taxon>
        <taxon>Bacillati</taxon>
        <taxon>Mycoplasmatota</taxon>
        <taxon>Mycoplasmatota incertae sedis</taxon>
        <taxon>Candidatus Fimihabitans</taxon>
    </lineage>
</organism>
<proteinExistence type="predicted"/>
<reference evidence="1" key="1">
    <citation type="submission" date="2020-10" db="EMBL/GenBank/DDBJ databases">
        <authorList>
            <person name="Gilroy R."/>
        </authorList>
    </citation>
    <scope>NUCLEOTIDE SEQUENCE</scope>
    <source>
        <strain evidence="1">CHK197-8231</strain>
    </source>
</reference>
<protein>
    <submittedName>
        <fullName evidence="1">Uncharacterized protein</fullName>
    </submittedName>
</protein>
<sequence>MKLTKTQQMATIFLILLIVILCICYLCYPANKENKKIPDMEKKSLNDYVSIETMTKDQFLNDAVYPYIKSYKKDIIHLNGLSKEETTQFQRELSLTELEITTELSDAKMMDEKNSIEVERTVTSTIEDNLLTITVFYHLTNHEDRYIQLFVDTTNNSVVKTQSMMDRLNKDKLVFAEETINQFIESFTEETAIFDKNDTEKEIDLTQWKEQKNSYVDILKENMDSLTYTYIDQQFSIYYSYDQLADILGYKISGLENSSDQQRYNYN</sequence>
<dbReference type="AlphaFoldDB" id="A0A9D1L3Q1"/>
<comment type="caution">
    <text evidence="1">The sequence shown here is derived from an EMBL/GenBank/DDBJ whole genome shotgun (WGS) entry which is preliminary data.</text>
</comment>
<dbReference type="EMBL" id="DVML01000009">
    <property type="protein sequence ID" value="HIU22237.1"/>
    <property type="molecule type" value="Genomic_DNA"/>
</dbReference>